<dbReference type="Proteomes" id="UP001230220">
    <property type="component" value="Unassembled WGS sequence"/>
</dbReference>
<dbReference type="InterPro" id="IPR032675">
    <property type="entry name" value="LRR_dom_sf"/>
</dbReference>
<comment type="caution">
    <text evidence="5">The sequence shown here is derived from an EMBL/GenBank/DDBJ whole genome shotgun (WGS) entry which is preliminary data.</text>
</comment>
<dbReference type="RefSeq" id="WP_307407654.1">
    <property type="nucleotide sequence ID" value="NZ_JAUSUR010000003.1"/>
</dbReference>
<keyword evidence="2" id="KW-1133">Transmembrane helix</keyword>
<feature type="signal peptide" evidence="3">
    <location>
        <begin position="1"/>
        <end position="29"/>
    </location>
</feature>
<proteinExistence type="predicted"/>
<organism evidence="5 6">
    <name type="scientific">Breznakia pachnodae</name>
    <dbReference type="NCBI Taxonomy" id="265178"/>
    <lineage>
        <taxon>Bacteria</taxon>
        <taxon>Bacillati</taxon>
        <taxon>Bacillota</taxon>
        <taxon>Erysipelotrichia</taxon>
        <taxon>Erysipelotrichales</taxon>
        <taxon>Erysipelotrichaceae</taxon>
        <taxon>Breznakia</taxon>
    </lineage>
</organism>
<dbReference type="EMBL" id="JAUSUR010000003">
    <property type="protein sequence ID" value="MDQ0361162.1"/>
    <property type="molecule type" value="Genomic_DNA"/>
</dbReference>
<evidence type="ECO:0000313" key="5">
    <source>
        <dbReference type="EMBL" id="MDQ0361162.1"/>
    </source>
</evidence>
<evidence type="ECO:0000259" key="4">
    <source>
        <dbReference type="Pfam" id="PF18449"/>
    </source>
</evidence>
<feature type="domain" description="Pesticidal crystal protein Cry1Aa" evidence="4">
    <location>
        <begin position="473"/>
        <end position="524"/>
    </location>
</feature>
<evidence type="ECO:0000256" key="2">
    <source>
        <dbReference type="SAM" id="Phobius"/>
    </source>
</evidence>
<protein>
    <submittedName>
        <fullName evidence="5">LPXTG-motif cell wall-anchored protein</fullName>
    </submittedName>
</protein>
<dbReference type="NCBIfam" id="TIGR01167">
    <property type="entry name" value="LPXTG_anchor"/>
    <property type="match status" value="1"/>
</dbReference>
<keyword evidence="3" id="KW-0732">Signal</keyword>
<keyword evidence="6" id="KW-1185">Reference proteome</keyword>
<feature type="chain" id="PRO_5045055665" evidence="3">
    <location>
        <begin position="30"/>
        <end position="814"/>
    </location>
</feature>
<reference evidence="5 6" key="1">
    <citation type="submission" date="2023-07" db="EMBL/GenBank/DDBJ databases">
        <title>Genomic Encyclopedia of Type Strains, Phase IV (KMG-IV): sequencing the most valuable type-strain genomes for metagenomic binning, comparative biology and taxonomic classification.</title>
        <authorList>
            <person name="Goeker M."/>
        </authorList>
    </citation>
    <scope>NUCLEOTIDE SEQUENCE [LARGE SCALE GENOMIC DNA]</scope>
    <source>
        <strain evidence="5 6">DSM 16784</strain>
    </source>
</reference>
<sequence length="814" mass="86873">MKSNKNRIIMSLLVLGMLFSLVTANTLSANENEDIEEIDVETPVDESTNNNIKNTAVSTMSDTITPYAITDSVFSDSSRPLEQAIISNYDGTNGTVKIDTDNDGYISANEANAYSGAIILNSKNITGTMDGIENFLNINNLSLAGNDLIGEIPEGLKNMTLLRTVIINGNSELSGTLDLSGSKTTLINLQYHGTAITADLSGYSSLAYLSISNVVNPTNMNALRMFLISSPELNSMVRVYGNAGFISWDSQTNYYVLNAGAYYNVFLEKEDKSGAGVSQNITLTSNALMDSVGNLIVDATLDNIVDGKVVLPNGGTVITATATYHFEDYTEIGGVNSTTTGSIIIEKHVVDGGSVDFIGNVTKTANPNGSTITVDISNKGGTTRVPAGSIITNNDKSITYVIDDATMTNDGILTSTGILVTVPEEAVSLITINGKEDTLPAGTTVTMDGETVTYPGTIVIDTVENTVTYLPADSLFDETGTGLASGITQQDIDDALAFVNTITPGSLQDELLAKVESAQKMMDAKNKAEGLLNSSQDDLASGVDQNTITNVGNLINDLVDGSFKDALQSLVDKAQAIFDAIKSVNDLYNDDKSDLVVGATQDMIDSAQKEVDKLDPNTDRAKELQKLIDDAQTILDNREAATNAVDNLFNDKKDNLAINITQDDIKNAQDLVNKLPDGEYKDNLQKEIDIAQAMQDAKDAANDLLDKDGNLNSGVTQEDIDNAQDLVNKLPDGKLKDELQLIIDEAQKQLDEKNTSKPSTAPGTTVKPSVDSTSTTGGSNVNTGDETNMTLYMGLFALSLAGIVLVVRKRKIKE</sequence>
<dbReference type="Gene3D" id="3.80.10.10">
    <property type="entry name" value="Ribonuclease Inhibitor"/>
    <property type="match status" value="1"/>
</dbReference>
<gene>
    <name evidence="5" type="ORF">J2S15_001909</name>
</gene>
<evidence type="ECO:0000256" key="3">
    <source>
        <dbReference type="SAM" id="SignalP"/>
    </source>
</evidence>
<evidence type="ECO:0000256" key="1">
    <source>
        <dbReference type="SAM" id="MobiDB-lite"/>
    </source>
</evidence>
<feature type="domain" description="Pesticidal crystal protein Cry1Aa" evidence="4">
    <location>
        <begin position="580"/>
        <end position="636"/>
    </location>
</feature>
<name>A0ABU0E2P4_9FIRM</name>
<feature type="region of interest" description="Disordered" evidence="1">
    <location>
        <begin position="750"/>
        <end position="785"/>
    </location>
</feature>
<feature type="compositionally biased region" description="Polar residues" evidence="1">
    <location>
        <begin position="756"/>
        <end position="767"/>
    </location>
</feature>
<feature type="domain" description="Pesticidal crystal protein Cry1Aa" evidence="4">
    <location>
        <begin position="639"/>
        <end position="696"/>
    </location>
</feature>
<feature type="transmembrane region" description="Helical" evidence="2">
    <location>
        <begin position="789"/>
        <end position="807"/>
    </location>
</feature>
<feature type="compositionally biased region" description="Low complexity" evidence="1">
    <location>
        <begin position="769"/>
        <end position="785"/>
    </location>
</feature>
<accession>A0ABU0E2P4</accession>
<dbReference type="SUPFAM" id="SSF52058">
    <property type="entry name" value="L domain-like"/>
    <property type="match status" value="1"/>
</dbReference>
<keyword evidence="2" id="KW-0812">Transmembrane</keyword>
<evidence type="ECO:0000313" key="6">
    <source>
        <dbReference type="Proteomes" id="UP001230220"/>
    </source>
</evidence>
<dbReference type="Pfam" id="PF18449">
    <property type="entry name" value="Endotoxin_C2"/>
    <property type="match status" value="3"/>
</dbReference>
<keyword evidence="2" id="KW-0472">Membrane</keyword>
<dbReference type="InterPro" id="IPR054544">
    <property type="entry name" value="Pest_crys_Cry1Aa_dom-IV"/>
</dbReference>